<evidence type="ECO:0000256" key="6">
    <source>
        <dbReference type="ARBA" id="ARBA00023136"/>
    </source>
</evidence>
<feature type="transmembrane region" description="Helical" evidence="7">
    <location>
        <begin position="105"/>
        <end position="123"/>
    </location>
</feature>
<sequence>MAHIPDGILSLPVLAAGTLAGAGGLMLGIRRLGDRDIPRTALLAAVFFIASSLAFPLGPTSVHLLLGGLIGLMLGWKAFPAIFVGLLLQALLFGFGGLTTLGVDLVNMALPGVALAAAVRRFVDAGHPSRSAALAGMAAALSVIVTAGLVGLEIALSEPAFAPAVGVMAAAYLPLAAIEAVVTAFVTLYLLKVKPEMLGASAFTGTSP</sequence>
<organism evidence="8">
    <name type="scientific">uncultured Pleomorphomonas sp</name>
    <dbReference type="NCBI Taxonomy" id="442121"/>
    <lineage>
        <taxon>Bacteria</taxon>
        <taxon>Pseudomonadati</taxon>
        <taxon>Pseudomonadota</taxon>
        <taxon>Alphaproteobacteria</taxon>
        <taxon>Hyphomicrobiales</taxon>
        <taxon>Pleomorphomonadaceae</taxon>
        <taxon>Pleomorphomonas</taxon>
        <taxon>environmental samples</taxon>
    </lineage>
</organism>
<feature type="transmembrane region" description="Helical" evidence="7">
    <location>
        <begin position="41"/>
        <end position="66"/>
    </location>
</feature>
<keyword evidence="5 7" id="KW-1133">Transmembrane helix</keyword>
<dbReference type="AlphaFoldDB" id="A0A212KYX2"/>
<dbReference type="GO" id="GO:0000041">
    <property type="term" value="P:transition metal ion transport"/>
    <property type="evidence" value="ECO:0007669"/>
    <property type="project" value="InterPro"/>
</dbReference>
<protein>
    <submittedName>
        <fullName evidence="8">Substrate-specific component NikM of nickel ECF transporter</fullName>
    </submittedName>
</protein>
<dbReference type="RefSeq" id="WP_288195560.1">
    <property type="nucleotide sequence ID" value="NZ_LT608334.1"/>
</dbReference>
<dbReference type="Gene3D" id="1.10.1760.20">
    <property type="match status" value="1"/>
</dbReference>
<accession>A0A212KYX2</accession>
<evidence type="ECO:0000313" key="8">
    <source>
        <dbReference type="EMBL" id="SCM70463.1"/>
    </source>
</evidence>
<evidence type="ECO:0000256" key="1">
    <source>
        <dbReference type="ARBA" id="ARBA00004651"/>
    </source>
</evidence>
<dbReference type="GO" id="GO:0005886">
    <property type="term" value="C:plasma membrane"/>
    <property type="evidence" value="ECO:0007669"/>
    <property type="project" value="UniProtKB-SubCell"/>
</dbReference>
<dbReference type="EMBL" id="FMJD01000001">
    <property type="protein sequence ID" value="SCM70463.1"/>
    <property type="molecule type" value="Genomic_DNA"/>
</dbReference>
<comment type="subcellular location">
    <subcellularLocation>
        <location evidence="1">Cell membrane</location>
        <topology evidence="1">Multi-pass membrane protein</topology>
    </subcellularLocation>
</comment>
<proteinExistence type="predicted"/>
<reference evidence="8" key="1">
    <citation type="submission" date="2016-08" db="EMBL/GenBank/DDBJ databases">
        <authorList>
            <person name="Seilhamer J.J."/>
        </authorList>
    </citation>
    <scope>NUCLEOTIDE SEQUENCE</scope>
    <source>
        <strain evidence="8">86</strain>
    </source>
</reference>
<dbReference type="NCBIfam" id="NF004903">
    <property type="entry name" value="PRK06265.1-3"/>
    <property type="match status" value="1"/>
</dbReference>
<keyword evidence="6 7" id="KW-0472">Membrane</keyword>
<evidence type="ECO:0000256" key="3">
    <source>
        <dbReference type="ARBA" id="ARBA00022475"/>
    </source>
</evidence>
<keyword evidence="4 7" id="KW-0812">Transmembrane</keyword>
<feature type="transmembrane region" description="Helical" evidence="7">
    <location>
        <begin position="135"/>
        <end position="157"/>
    </location>
</feature>
<feature type="transmembrane region" description="Helical" evidence="7">
    <location>
        <begin position="7"/>
        <end position="29"/>
    </location>
</feature>
<dbReference type="PANTHER" id="PTHR34229">
    <property type="entry name" value="METAL TRANSPORT PROTEIN HI_1621-RELATED"/>
    <property type="match status" value="1"/>
</dbReference>
<evidence type="ECO:0000256" key="5">
    <source>
        <dbReference type="ARBA" id="ARBA00022989"/>
    </source>
</evidence>
<dbReference type="Pfam" id="PF01891">
    <property type="entry name" value="CbiM"/>
    <property type="match status" value="1"/>
</dbReference>
<keyword evidence="3" id="KW-1003">Cell membrane</keyword>
<name>A0A212KYX2_9HYPH</name>
<keyword evidence="2" id="KW-0813">Transport</keyword>
<dbReference type="InterPro" id="IPR002751">
    <property type="entry name" value="CbiM/NikMN"/>
</dbReference>
<feature type="transmembrane region" description="Helical" evidence="7">
    <location>
        <begin position="169"/>
        <end position="191"/>
    </location>
</feature>
<evidence type="ECO:0000256" key="7">
    <source>
        <dbReference type="SAM" id="Phobius"/>
    </source>
</evidence>
<evidence type="ECO:0000256" key="2">
    <source>
        <dbReference type="ARBA" id="ARBA00022448"/>
    </source>
</evidence>
<gene>
    <name evidence="8" type="ORF">KL86PLE_10166</name>
</gene>
<dbReference type="PANTHER" id="PTHR34229:SF1">
    <property type="entry name" value="METAL TRANSPORT PROTEIN HI_1621-RELATED"/>
    <property type="match status" value="1"/>
</dbReference>
<dbReference type="NCBIfam" id="NF004905">
    <property type="entry name" value="PRK06265.1-5"/>
    <property type="match status" value="1"/>
</dbReference>
<evidence type="ECO:0000256" key="4">
    <source>
        <dbReference type="ARBA" id="ARBA00022692"/>
    </source>
</evidence>